<evidence type="ECO:0000313" key="4">
    <source>
        <dbReference type="Proteomes" id="UP001501436"/>
    </source>
</evidence>
<evidence type="ECO:0000256" key="2">
    <source>
        <dbReference type="HAMAP-Rule" id="MF_00795"/>
    </source>
</evidence>
<evidence type="ECO:0000313" key="3">
    <source>
        <dbReference type="EMBL" id="GAA4909049.1"/>
    </source>
</evidence>
<dbReference type="PANTHER" id="PTHR12598">
    <property type="entry name" value="COPPER HOMEOSTASIS PROTEIN CUTC"/>
    <property type="match status" value="1"/>
</dbReference>
<evidence type="ECO:0000256" key="1">
    <source>
        <dbReference type="ARBA" id="ARBA00007768"/>
    </source>
</evidence>
<proteinExistence type="inferred from homology"/>
<dbReference type="PANTHER" id="PTHR12598:SF0">
    <property type="entry name" value="COPPER HOMEOSTASIS PROTEIN CUTC HOMOLOG"/>
    <property type="match status" value="1"/>
</dbReference>
<comment type="caution">
    <text evidence="3">The sequence shown here is derived from an EMBL/GenBank/DDBJ whole genome shotgun (WGS) entry which is preliminary data.</text>
</comment>
<keyword evidence="2" id="KW-0963">Cytoplasm</keyword>
<dbReference type="Gene3D" id="3.20.20.380">
    <property type="entry name" value="Copper homeostasis (CutC) domain"/>
    <property type="match status" value="1"/>
</dbReference>
<dbReference type="Pfam" id="PF03932">
    <property type="entry name" value="CutC"/>
    <property type="match status" value="1"/>
</dbReference>
<accession>A0ABP9FMG1</accession>
<dbReference type="SUPFAM" id="SSF110395">
    <property type="entry name" value="CutC-like"/>
    <property type="match status" value="1"/>
</dbReference>
<dbReference type="InterPro" id="IPR005627">
    <property type="entry name" value="CutC-like"/>
</dbReference>
<comment type="caution">
    <text evidence="2">Once thought to be involved in copper homeostasis, experiments in E.coli have shown this is not the case.</text>
</comment>
<comment type="subcellular location">
    <subcellularLocation>
        <location evidence="2">Cytoplasm</location>
    </subcellularLocation>
</comment>
<dbReference type="RefSeq" id="WP_345329853.1">
    <property type="nucleotide sequence ID" value="NZ_BAABJI010000001.1"/>
</dbReference>
<sequence length="248" mass="26538">MVSLEVCANSVISAVAAQEGGATRVELCDNLSDGGTTPSAGQILLARKLLHIKIYVLIRPRGGDFLYNDVEFEIMKADIRHCIEAGCDGVVIGMLTPEGHVDKPRCKELVEIAKQWGLGVTFHRAIDMAADIHQALEDIIEIGCERVLTSGGKTTAIEGASVIASLVQQSAGRISIMPGCGVDENNVNDIVRFTGAKEVHSTAKTRVSSHMLYRNDHILMGGADVDEYSVIVTNADRVKAILSAANNL</sequence>
<name>A0ABP9FMG1_9SPHI</name>
<gene>
    <name evidence="2" type="primary">cutC</name>
    <name evidence="3" type="ORF">GCM10023313_10100</name>
</gene>
<protein>
    <recommendedName>
        <fullName evidence="2">PF03932 family protein CutC</fullName>
    </recommendedName>
</protein>
<organism evidence="3 4">
    <name type="scientific">Mucilaginibacter defluvii</name>
    <dbReference type="NCBI Taxonomy" id="1196019"/>
    <lineage>
        <taxon>Bacteria</taxon>
        <taxon>Pseudomonadati</taxon>
        <taxon>Bacteroidota</taxon>
        <taxon>Sphingobacteriia</taxon>
        <taxon>Sphingobacteriales</taxon>
        <taxon>Sphingobacteriaceae</taxon>
        <taxon>Mucilaginibacter</taxon>
    </lineage>
</organism>
<dbReference type="Proteomes" id="UP001501436">
    <property type="component" value="Unassembled WGS sequence"/>
</dbReference>
<reference evidence="4" key="1">
    <citation type="journal article" date="2019" name="Int. J. Syst. Evol. Microbiol.">
        <title>The Global Catalogue of Microorganisms (GCM) 10K type strain sequencing project: providing services to taxonomists for standard genome sequencing and annotation.</title>
        <authorList>
            <consortium name="The Broad Institute Genomics Platform"/>
            <consortium name="The Broad Institute Genome Sequencing Center for Infectious Disease"/>
            <person name="Wu L."/>
            <person name="Ma J."/>
        </authorList>
    </citation>
    <scope>NUCLEOTIDE SEQUENCE [LARGE SCALE GENOMIC DNA]</scope>
    <source>
        <strain evidence="4">JCM 18283</strain>
    </source>
</reference>
<dbReference type="InterPro" id="IPR036822">
    <property type="entry name" value="CutC-like_dom_sf"/>
</dbReference>
<comment type="similarity">
    <text evidence="1 2">Belongs to the CutC family.</text>
</comment>
<keyword evidence="4" id="KW-1185">Reference proteome</keyword>
<dbReference type="HAMAP" id="MF_00795">
    <property type="entry name" value="CutC"/>
    <property type="match status" value="1"/>
</dbReference>
<dbReference type="EMBL" id="BAABJI010000001">
    <property type="protein sequence ID" value="GAA4909049.1"/>
    <property type="molecule type" value="Genomic_DNA"/>
</dbReference>